<accession>A0A562KI25</accession>
<protein>
    <recommendedName>
        <fullName evidence="12">Alkylation response protein AidB-like acyl-CoA dehydrogenase</fullName>
    </recommendedName>
</protein>
<proteinExistence type="inferred from homology"/>
<organism evidence="10 11">
    <name type="scientific">Sphingobium wenxiniae (strain DSM 21828 / CGMCC 1.7748 / JZ-1)</name>
    <dbReference type="NCBI Taxonomy" id="595605"/>
    <lineage>
        <taxon>Bacteria</taxon>
        <taxon>Pseudomonadati</taxon>
        <taxon>Pseudomonadota</taxon>
        <taxon>Alphaproteobacteria</taxon>
        <taxon>Sphingomonadales</taxon>
        <taxon>Sphingomonadaceae</taxon>
        <taxon>Sphingobium</taxon>
    </lineage>
</organism>
<evidence type="ECO:0000256" key="2">
    <source>
        <dbReference type="ARBA" id="ARBA00009347"/>
    </source>
</evidence>
<name>A0A562KI25_SPHWJ</name>
<comment type="caution">
    <text evidence="10">The sequence shown here is derived from an EMBL/GenBank/DDBJ whole genome shotgun (WGS) entry which is preliminary data.</text>
</comment>
<dbReference type="SUPFAM" id="SSF56645">
    <property type="entry name" value="Acyl-CoA dehydrogenase NM domain-like"/>
    <property type="match status" value="1"/>
</dbReference>
<keyword evidence="11" id="KW-1185">Reference proteome</keyword>
<keyword evidence="4 6" id="KW-0274">FAD</keyword>
<dbReference type="Gene3D" id="1.20.140.10">
    <property type="entry name" value="Butyryl-CoA Dehydrogenase, subunit A, domain 3"/>
    <property type="match status" value="1"/>
</dbReference>
<dbReference type="Pfam" id="PF02771">
    <property type="entry name" value="Acyl-CoA_dh_N"/>
    <property type="match status" value="1"/>
</dbReference>
<dbReference type="Proteomes" id="UP000316624">
    <property type="component" value="Unassembled WGS sequence"/>
</dbReference>
<dbReference type="Gene3D" id="1.10.540.10">
    <property type="entry name" value="Acyl-CoA dehydrogenase/oxidase, N-terminal domain"/>
    <property type="match status" value="1"/>
</dbReference>
<dbReference type="Gene3D" id="2.40.110.10">
    <property type="entry name" value="Butyryl-CoA Dehydrogenase, subunit A, domain 2"/>
    <property type="match status" value="1"/>
</dbReference>
<evidence type="ECO:0000256" key="6">
    <source>
        <dbReference type="RuleBase" id="RU362125"/>
    </source>
</evidence>
<feature type="domain" description="Acyl-CoA oxidase/dehydrogenase middle" evidence="8">
    <location>
        <begin position="122"/>
        <end position="195"/>
    </location>
</feature>
<dbReference type="InterPro" id="IPR037069">
    <property type="entry name" value="AcylCoA_DH/ox_N_sf"/>
</dbReference>
<dbReference type="InterPro" id="IPR009100">
    <property type="entry name" value="AcylCoA_DH/oxidase_NM_dom_sf"/>
</dbReference>
<keyword evidence="3 6" id="KW-0285">Flavoprotein</keyword>
<comment type="cofactor">
    <cofactor evidence="1 6">
        <name>FAD</name>
        <dbReference type="ChEBI" id="CHEBI:57692"/>
    </cofactor>
</comment>
<evidence type="ECO:0000256" key="3">
    <source>
        <dbReference type="ARBA" id="ARBA00022630"/>
    </source>
</evidence>
<reference evidence="10 11" key="1">
    <citation type="journal article" date="2015" name="Stand. Genomic Sci.">
        <title>Genomic Encyclopedia of Bacterial and Archaeal Type Strains, Phase III: the genomes of soil and plant-associated and newly described type strains.</title>
        <authorList>
            <person name="Whitman W.B."/>
            <person name="Woyke T."/>
            <person name="Klenk H.P."/>
            <person name="Zhou Y."/>
            <person name="Lilburn T.G."/>
            <person name="Beck B.J."/>
            <person name="De Vos P."/>
            <person name="Vandamme P."/>
            <person name="Eisen J.A."/>
            <person name="Garrity G."/>
            <person name="Hugenholtz P."/>
            <person name="Kyrpides N.C."/>
        </authorList>
    </citation>
    <scope>NUCLEOTIDE SEQUENCE [LARGE SCALE GENOMIC DNA]</scope>
    <source>
        <strain evidence="10 11">CGMCC 1.7748</strain>
    </source>
</reference>
<evidence type="ECO:0000256" key="4">
    <source>
        <dbReference type="ARBA" id="ARBA00022827"/>
    </source>
</evidence>
<comment type="similarity">
    <text evidence="2 6">Belongs to the acyl-CoA dehydrogenase family.</text>
</comment>
<dbReference type="GO" id="GO:0050660">
    <property type="term" value="F:flavin adenine dinucleotide binding"/>
    <property type="evidence" value="ECO:0007669"/>
    <property type="project" value="InterPro"/>
</dbReference>
<dbReference type="PANTHER" id="PTHR43884">
    <property type="entry name" value="ACYL-COA DEHYDROGENASE"/>
    <property type="match status" value="1"/>
</dbReference>
<dbReference type="InterPro" id="IPR036250">
    <property type="entry name" value="AcylCo_DH-like_C"/>
</dbReference>
<feature type="domain" description="Acyl-CoA dehydrogenase/oxidase N-terminal" evidence="9">
    <location>
        <begin position="6"/>
        <end position="84"/>
    </location>
</feature>
<dbReference type="EMBL" id="VLKK01000004">
    <property type="protein sequence ID" value="TWH95017.1"/>
    <property type="molecule type" value="Genomic_DNA"/>
</dbReference>
<evidence type="ECO:0000259" key="9">
    <source>
        <dbReference type="Pfam" id="PF02771"/>
    </source>
</evidence>
<evidence type="ECO:0008006" key="12">
    <source>
        <dbReference type="Google" id="ProtNLM"/>
    </source>
</evidence>
<evidence type="ECO:0000256" key="5">
    <source>
        <dbReference type="ARBA" id="ARBA00023002"/>
    </source>
</evidence>
<dbReference type="SUPFAM" id="SSF47203">
    <property type="entry name" value="Acyl-CoA dehydrogenase C-terminal domain-like"/>
    <property type="match status" value="1"/>
</dbReference>
<evidence type="ECO:0000259" key="8">
    <source>
        <dbReference type="Pfam" id="PF02770"/>
    </source>
</evidence>
<evidence type="ECO:0000256" key="1">
    <source>
        <dbReference type="ARBA" id="ARBA00001974"/>
    </source>
</evidence>
<evidence type="ECO:0000313" key="11">
    <source>
        <dbReference type="Proteomes" id="UP000316624"/>
    </source>
</evidence>
<dbReference type="InterPro" id="IPR013786">
    <property type="entry name" value="AcylCoA_DH/ox_N"/>
</dbReference>
<dbReference type="InterPro" id="IPR006091">
    <property type="entry name" value="Acyl-CoA_Oxase/DH_mid-dom"/>
</dbReference>
<dbReference type="Pfam" id="PF02770">
    <property type="entry name" value="Acyl-CoA_dh_M"/>
    <property type="match status" value="1"/>
</dbReference>
<dbReference type="InterPro" id="IPR009075">
    <property type="entry name" value="AcylCo_DH/oxidase_C"/>
</dbReference>
<feature type="domain" description="Acyl-CoA dehydrogenase/oxidase C-terminal" evidence="7">
    <location>
        <begin position="225"/>
        <end position="364"/>
    </location>
</feature>
<keyword evidence="5 6" id="KW-0560">Oxidoreductase</keyword>
<dbReference type="RefSeq" id="WP_145072310.1">
    <property type="nucleotide sequence ID" value="NZ_JACIIY010000002.1"/>
</dbReference>
<sequence>MDFGLSEEQVLLVDGARRYVEQTSDYEARRKAVDSGEAYGAARWQQFAELGWLALALPERHGGLGGSAVDYALLVEALGAGLMLEPLVPVAAAAMALVTAGGAGDLPSAVAEGSARPVLAHGEPGSGGLLTFVESRAERSAAGWRLTGAKSLVLGGAAATHYLVSARTSGDKADDAGISLFLVPADHAALGRRDVRLTDDSVGAHLAFTGLDLPDAALLGPESGGLPALREGMAWLQLGLHAEALGAMDKALWTTRDYVRTRRQFGTELSTFQAVQHGLADMAMETELSRSMLLRLLSVFDGDSAERDRTLAAAKAQFGRSGFFVGAQAVQLHGGIGMADEYLIGMIFKRLLLLRNLHGGPDMALGQLTQD</sequence>
<dbReference type="Pfam" id="PF00441">
    <property type="entry name" value="Acyl-CoA_dh_1"/>
    <property type="match status" value="1"/>
</dbReference>
<gene>
    <name evidence="10" type="ORF">IQ35_01269</name>
</gene>
<dbReference type="InterPro" id="IPR046373">
    <property type="entry name" value="Acyl-CoA_Oxase/DH_mid-dom_sf"/>
</dbReference>
<evidence type="ECO:0000313" key="10">
    <source>
        <dbReference type="EMBL" id="TWH95017.1"/>
    </source>
</evidence>
<dbReference type="CDD" id="cd00567">
    <property type="entry name" value="ACAD"/>
    <property type="match status" value="1"/>
</dbReference>
<dbReference type="PANTHER" id="PTHR43884:SF20">
    <property type="entry name" value="ACYL-COA DEHYDROGENASE FADE28"/>
    <property type="match status" value="1"/>
</dbReference>
<evidence type="ECO:0000259" key="7">
    <source>
        <dbReference type="Pfam" id="PF00441"/>
    </source>
</evidence>
<dbReference type="GO" id="GO:0003995">
    <property type="term" value="F:acyl-CoA dehydrogenase activity"/>
    <property type="evidence" value="ECO:0007669"/>
    <property type="project" value="TreeGrafter"/>
</dbReference>
<dbReference type="AlphaFoldDB" id="A0A562KI25"/>